<dbReference type="RefSeq" id="WP_012451817.1">
    <property type="nucleotide sequence ID" value="NZ_CP010520.1"/>
</dbReference>
<keyword evidence="1" id="KW-0812">Transmembrane</keyword>
<sequence length="305" mass="34405">MKKIYEILKIPMLKISNKNKGFTLIEIIIAFTLFAIMMGGIYGIVISAMNINKAGEVKQKAALYGQQIFEDIKGGNIISSGDDYNISGINFKCVSSNKTKFEGNKDLDSGYSAKIILEKVNNITLDKDDGTSENNQEFKYTMETSENGYSIKIKNSDENITLTNNEEKVRFSIEVKTNSNSRNVIIKSDNGFNQLSDTKTITTDDKDKVMVSFNFYKLKFADEVKKDVEIEIYNKDNIPLNIALKKPESLKIDLVSKEGKVREFTNRGENDDNGLGELYSITTEIKDSKGNIKFTGHAMYNIYIK</sequence>
<proteinExistence type="predicted"/>
<dbReference type="InterPro" id="IPR012902">
    <property type="entry name" value="N_methyl_site"/>
</dbReference>
<organism evidence="3 4">
    <name type="scientific">Clostridium botulinum</name>
    <dbReference type="NCBI Taxonomy" id="1491"/>
    <lineage>
        <taxon>Bacteria</taxon>
        <taxon>Bacillati</taxon>
        <taxon>Bacillota</taxon>
        <taxon>Clostridia</taxon>
        <taxon>Eubacteriales</taxon>
        <taxon>Clostridiaceae</taxon>
        <taxon>Clostridium</taxon>
    </lineage>
</organism>
<dbReference type="Proteomes" id="UP000476820">
    <property type="component" value="Unassembled WGS sequence"/>
</dbReference>
<dbReference type="EMBL" id="SWOV01000042">
    <property type="protein sequence ID" value="NFF88889.1"/>
    <property type="molecule type" value="Genomic_DNA"/>
</dbReference>
<evidence type="ECO:0000256" key="1">
    <source>
        <dbReference type="SAM" id="Phobius"/>
    </source>
</evidence>
<name>A0A0L9YCH3_CLOBO</name>
<keyword evidence="1" id="KW-0472">Membrane</keyword>
<gene>
    <name evidence="2" type="ORF">FC774_13595</name>
    <name evidence="3" type="ORF">FDB51_06625</name>
</gene>
<evidence type="ECO:0000313" key="5">
    <source>
        <dbReference type="Proteomes" id="UP000476820"/>
    </source>
</evidence>
<dbReference type="AlphaFoldDB" id="A0A0L9YCH3"/>
<keyword evidence="1" id="KW-1133">Transmembrane helix</keyword>
<protein>
    <submittedName>
        <fullName evidence="3">Prepilin-type N-terminal cleavage/methylation domain-containing protein</fullName>
    </submittedName>
</protein>
<dbReference type="Pfam" id="PF07963">
    <property type="entry name" value="N_methyl"/>
    <property type="match status" value="1"/>
</dbReference>
<accession>A0A0L9YCH3</accession>
<reference evidence="4 5" key="1">
    <citation type="submission" date="2019-04" db="EMBL/GenBank/DDBJ databases">
        <title>Genome sequencing of Clostridium botulinum Groups I-IV and Clostridium butyricum.</title>
        <authorList>
            <person name="Brunt J."/>
            <person name="Van Vliet A.H.M."/>
            <person name="Stringer S.C."/>
            <person name="Carter A.T."/>
            <person name="Peck M.W."/>
        </authorList>
    </citation>
    <scope>NUCLEOTIDE SEQUENCE [LARGE SCALE GENOMIC DNA]</scope>
    <source>
        <strain evidence="2 5">1605</strain>
        <strain evidence="3 4">CB-K-33E</strain>
    </source>
</reference>
<dbReference type="Proteomes" id="UP000473681">
    <property type="component" value="Unassembled WGS sequence"/>
</dbReference>
<dbReference type="OrthoDB" id="1911581at2"/>
<evidence type="ECO:0000313" key="4">
    <source>
        <dbReference type="Proteomes" id="UP000473681"/>
    </source>
</evidence>
<evidence type="ECO:0000313" key="2">
    <source>
        <dbReference type="EMBL" id="NFF88889.1"/>
    </source>
</evidence>
<comment type="caution">
    <text evidence="3">The sequence shown here is derived from an EMBL/GenBank/DDBJ whole genome shotgun (WGS) entry which is preliminary data.</text>
</comment>
<dbReference type="EMBL" id="SWVK01000007">
    <property type="protein sequence ID" value="NFN34815.1"/>
    <property type="molecule type" value="Genomic_DNA"/>
</dbReference>
<dbReference type="NCBIfam" id="TIGR02532">
    <property type="entry name" value="IV_pilin_GFxxxE"/>
    <property type="match status" value="1"/>
</dbReference>
<evidence type="ECO:0000313" key="3">
    <source>
        <dbReference type="EMBL" id="NFN34815.1"/>
    </source>
</evidence>
<feature type="transmembrane region" description="Helical" evidence="1">
    <location>
        <begin position="21"/>
        <end position="45"/>
    </location>
</feature>